<evidence type="ECO:0000256" key="1">
    <source>
        <dbReference type="ARBA" id="ARBA00008226"/>
    </source>
</evidence>
<gene>
    <name evidence="11" type="primary">hisS</name>
    <name evidence="11" type="ORF">Asi03nite_49740</name>
</gene>
<dbReference type="PANTHER" id="PTHR11476">
    <property type="entry name" value="HISTIDYL-TRNA SYNTHETASE"/>
    <property type="match status" value="1"/>
</dbReference>
<evidence type="ECO:0000256" key="7">
    <source>
        <dbReference type="ARBA" id="ARBA00047639"/>
    </source>
</evidence>
<feature type="binding site" evidence="9">
    <location>
        <begin position="287"/>
        <end position="288"/>
    </location>
    <ligand>
        <name>L-histidine</name>
        <dbReference type="ChEBI" id="CHEBI:57595"/>
    </ligand>
</feature>
<dbReference type="NCBIfam" id="TIGR00442">
    <property type="entry name" value="hisS"/>
    <property type="match status" value="1"/>
</dbReference>
<keyword evidence="5" id="KW-0067">ATP-binding</keyword>
<dbReference type="EMBL" id="BOMW01000050">
    <property type="protein sequence ID" value="GIF07436.1"/>
    <property type="molecule type" value="Genomic_DNA"/>
</dbReference>
<keyword evidence="4" id="KW-0547">Nucleotide-binding</keyword>
<dbReference type="GO" id="GO:0005737">
    <property type="term" value="C:cytoplasm"/>
    <property type="evidence" value="ECO:0007669"/>
    <property type="project" value="UniProtKB-UniRule"/>
</dbReference>
<evidence type="ECO:0000256" key="9">
    <source>
        <dbReference type="PIRSR" id="PIRSR001549-1"/>
    </source>
</evidence>
<dbReference type="SUPFAM" id="SSF55681">
    <property type="entry name" value="Class II aaRS and biotin synthetases"/>
    <property type="match status" value="1"/>
</dbReference>
<keyword evidence="11" id="KW-0436">Ligase</keyword>
<dbReference type="InterPro" id="IPR041715">
    <property type="entry name" value="HisRS-like_core"/>
</dbReference>
<keyword evidence="6" id="KW-0648">Protein biosynthesis</keyword>
<dbReference type="InterPro" id="IPR015807">
    <property type="entry name" value="His-tRNA-ligase"/>
</dbReference>
<evidence type="ECO:0000259" key="10">
    <source>
        <dbReference type="PROSITE" id="PS50862"/>
    </source>
</evidence>
<feature type="binding site" evidence="9">
    <location>
        <position position="283"/>
    </location>
    <ligand>
        <name>L-histidine</name>
        <dbReference type="ChEBI" id="CHEBI:57595"/>
    </ligand>
</feature>
<dbReference type="PANTHER" id="PTHR11476:SF7">
    <property type="entry name" value="HISTIDINE--TRNA LIGASE"/>
    <property type="match status" value="1"/>
</dbReference>
<dbReference type="Pfam" id="PF13393">
    <property type="entry name" value="tRNA-synt_His"/>
    <property type="match status" value="1"/>
</dbReference>
<feature type="domain" description="Aminoacyl-transfer RNA synthetases class-II family profile" evidence="10">
    <location>
        <begin position="1"/>
        <end position="338"/>
    </location>
</feature>
<feature type="binding site" evidence="9">
    <location>
        <position position="135"/>
    </location>
    <ligand>
        <name>L-histidine</name>
        <dbReference type="ChEBI" id="CHEBI:57595"/>
    </ligand>
</feature>
<evidence type="ECO:0000313" key="12">
    <source>
        <dbReference type="Proteomes" id="UP000629619"/>
    </source>
</evidence>
<feature type="binding site" evidence="9">
    <location>
        <position position="139"/>
    </location>
    <ligand>
        <name>L-histidine</name>
        <dbReference type="ChEBI" id="CHEBI:57595"/>
    </ligand>
</feature>
<dbReference type="Gene3D" id="3.30.930.10">
    <property type="entry name" value="Bira Bifunctional Protein, Domain 2"/>
    <property type="match status" value="1"/>
</dbReference>
<dbReference type="InterPro" id="IPR045864">
    <property type="entry name" value="aa-tRNA-synth_II/BPL/LPL"/>
</dbReference>
<dbReference type="RefSeq" id="WP_203682837.1">
    <property type="nucleotide sequence ID" value="NZ_BOMW01000050.1"/>
</dbReference>
<comment type="catalytic activity">
    <reaction evidence="7">
        <text>tRNA(His) + L-histidine + ATP = L-histidyl-tRNA(His) + AMP + diphosphate + H(+)</text>
        <dbReference type="Rhea" id="RHEA:17313"/>
        <dbReference type="Rhea" id="RHEA-COMP:9665"/>
        <dbReference type="Rhea" id="RHEA-COMP:9689"/>
        <dbReference type="ChEBI" id="CHEBI:15378"/>
        <dbReference type="ChEBI" id="CHEBI:30616"/>
        <dbReference type="ChEBI" id="CHEBI:33019"/>
        <dbReference type="ChEBI" id="CHEBI:57595"/>
        <dbReference type="ChEBI" id="CHEBI:78442"/>
        <dbReference type="ChEBI" id="CHEBI:78527"/>
        <dbReference type="ChEBI" id="CHEBI:456215"/>
        <dbReference type="EC" id="6.1.1.21"/>
    </reaction>
</comment>
<dbReference type="PROSITE" id="PS50862">
    <property type="entry name" value="AA_TRNA_LIGASE_II"/>
    <property type="match status" value="1"/>
</dbReference>
<evidence type="ECO:0000256" key="6">
    <source>
        <dbReference type="ARBA" id="ARBA00022917"/>
    </source>
</evidence>
<evidence type="ECO:0000256" key="5">
    <source>
        <dbReference type="ARBA" id="ARBA00022840"/>
    </source>
</evidence>
<reference evidence="11" key="1">
    <citation type="submission" date="2021-01" db="EMBL/GenBank/DDBJ databases">
        <title>Whole genome shotgun sequence of Actinoplanes siamensis NBRC 109076.</title>
        <authorList>
            <person name="Komaki H."/>
            <person name="Tamura T."/>
        </authorList>
    </citation>
    <scope>NUCLEOTIDE SEQUENCE</scope>
    <source>
        <strain evidence="11">NBRC 109076</strain>
    </source>
</reference>
<dbReference type="AlphaFoldDB" id="A0A919NAE6"/>
<feature type="binding site" evidence="9">
    <location>
        <position position="121"/>
    </location>
    <ligand>
        <name>L-histidine</name>
        <dbReference type="ChEBI" id="CHEBI:57595"/>
    </ligand>
</feature>
<proteinExistence type="inferred from homology"/>
<evidence type="ECO:0000256" key="8">
    <source>
        <dbReference type="NCBIfam" id="TIGR00442"/>
    </source>
</evidence>
<feature type="binding site" evidence="9">
    <location>
        <begin position="91"/>
        <end position="93"/>
    </location>
    <ligand>
        <name>L-histidine</name>
        <dbReference type="ChEBI" id="CHEBI:57595"/>
    </ligand>
</feature>
<name>A0A919NAE6_9ACTN</name>
<comment type="caution">
    <text evidence="11">The sequence shown here is derived from an EMBL/GenBank/DDBJ whole genome shotgun (WGS) entry which is preliminary data.</text>
</comment>
<evidence type="ECO:0000313" key="11">
    <source>
        <dbReference type="EMBL" id="GIF07436.1"/>
    </source>
</evidence>
<dbReference type="EC" id="6.1.1.21" evidence="3 8"/>
<keyword evidence="12" id="KW-1185">Reference proteome</keyword>
<dbReference type="GO" id="GO:0004821">
    <property type="term" value="F:histidine-tRNA ligase activity"/>
    <property type="evidence" value="ECO:0007669"/>
    <property type="project" value="UniProtKB-UniRule"/>
</dbReference>
<organism evidence="11 12">
    <name type="scientific">Actinoplanes siamensis</name>
    <dbReference type="NCBI Taxonomy" id="1223317"/>
    <lineage>
        <taxon>Bacteria</taxon>
        <taxon>Bacillati</taxon>
        <taxon>Actinomycetota</taxon>
        <taxon>Actinomycetes</taxon>
        <taxon>Micromonosporales</taxon>
        <taxon>Micromonosporaceae</taxon>
        <taxon>Actinoplanes</taxon>
    </lineage>
</organism>
<sequence>MSERPSPVRGMRDFLPEEARTRGEVIQRIRAVYEKFGYSGIETPVLEDLRFLLSGQGGENEKLIFKTLRRGLDPQSVTPQTDLADYGLRYDLTVPLARYFATNEAKLPSPFRAMQIGPVWRAERPQRGRYRQFVQCDIDLIGEPGLLAEVELVTATTEALGALGFRGFRVQLNDRRLLHRLLSVAGLAPESFGEALVQLDKIDKIGPSGVADTLVQRGFPPAAVTGLMSIIEASRESADLATLAGLLKIDDDREALDGLATIRDAAGASAADVRIDVDLTLVRGMGYYTGPIFEIQVEGMNSSVAGGGRYDQMIGRFLGRTVPACGFSIGFERIWELLRDRGAEPRRRLALLFDKDRDELATVLAVARELRQDGTSVSVVPARRGKSLRARLLTGGFTHEMWAHGDQEPRELRA</sequence>
<dbReference type="GO" id="GO:0006427">
    <property type="term" value="P:histidyl-tRNA aminoacylation"/>
    <property type="evidence" value="ECO:0007669"/>
    <property type="project" value="UniProtKB-UniRule"/>
</dbReference>
<protein>
    <recommendedName>
        <fullName evidence="3 8">Histidine--tRNA ligase</fullName>
        <ecNumber evidence="3 8">6.1.1.21</ecNumber>
    </recommendedName>
</protein>
<dbReference type="PIRSF" id="PIRSF001549">
    <property type="entry name" value="His-tRNA_synth"/>
    <property type="match status" value="1"/>
</dbReference>
<dbReference type="InterPro" id="IPR006195">
    <property type="entry name" value="aa-tRNA-synth_II"/>
</dbReference>
<dbReference type="InterPro" id="IPR004516">
    <property type="entry name" value="HisRS/HisZ"/>
</dbReference>
<dbReference type="Proteomes" id="UP000629619">
    <property type="component" value="Unassembled WGS sequence"/>
</dbReference>
<dbReference type="CDD" id="cd00773">
    <property type="entry name" value="HisRS-like_core"/>
    <property type="match status" value="1"/>
</dbReference>
<comment type="similarity">
    <text evidence="1">Belongs to the class-II aminoacyl-tRNA synthetase family.</text>
</comment>
<dbReference type="GO" id="GO:0005524">
    <property type="term" value="F:ATP binding"/>
    <property type="evidence" value="ECO:0007669"/>
    <property type="project" value="UniProtKB-KW"/>
</dbReference>
<evidence type="ECO:0000256" key="2">
    <source>
        <dbReference type="ARBA" id="ARBA00011738"/>
    </source>
</evidence>
<evidence type="ECO:0000256" key="4">
    <source>
        <dbReference type="ARBA" id="ARBA00022741"/>
    </source>
</evidence>
<comment type="subunit">
    <text evidence="2">Homodimer.</text>
</comment>
<evidence type="ECO:0000256" key="3">
    <source>
        <dbReference type="ARBA" id="ARBA00012815"/>
    </source>
</evidence>
<accession>A0A919NAE6</accession>